<dbReference type="InterPro" id="IPR040375">
    <property type="entry name" value="DGCR8"/>
</dbReference>
<feature type="region of interest" description="Disordered" evidence="2">
    <location>
        <begin position="1"/>
        <end position="100"/>
    </location>
</feature>
<feature type="domain" description="DRBM" evidence="3">
    <location>
        <begin position="642"/>
        <end position="709"/>
    </location>
</feature>
<dbReference type="CDD" id="cd19867">
    <property type="entry name" value="DSRM_DGCR8_rpt1"/>
    <property type="match status" value="1"/>
</dbReference>
<dbReference type="Gene3D" id="2.20.70.10">
    <property type="match status" value="1"/>
</dbReference>
<dbReference type="Proteomes" id="UP001283361">
    <property type="component" value="Unassembled WGS sequence"/>
</dbReference>
<feature type="compositionally biased region" description="Acidic residues" evidence="2">
    <location>
        <begin position="27"/>
        <end position="60"/>
    </location>
</feature>
<reference evidence="4" key="1">
    <citation type="journal article" date="2023" name="G3 (Bethesda)">
        <title>A reference genome for the long-term kleptoplast-retaining sea slug Elysia crispata morphotype clarki.</title>
        <authorList>
            <person name="Eastman K.E."/>
            <person name="Pendleton A.L."/>
            <person name="Shaikh M.A."/>
            <person name="Suttiyut T."/>
            <person name="Ogas R."/>
            <person name="Tomko P."/>
            <person name="Gavelis G."/>
            <person name="Widhalm J.R."/>
            <person name="Wisecaver J.H."/>
        </authorList>
    </citation>
    <scope>NUCLEOTIDE SEQUENCE</scope>
    <source>
        <strain evidence="4">ECLA1</strain>
    </source>
</reference>
<dbReference type="Gene3D" id="3.30.160.20">
    <property type="match status" value="2"/>
</dbReference>
<dbReference type="PANTHER" id="PTHR13482:SF3">
    <property type="entry name" value="MICROPROCESSOR COMPLEX SUBUNIT DGCR8"/>
    <property type="match status" value="1"/>
</dbReference>
<dbReference type="InterPro" id="IPR014720">
    <property type="entry name" value="dsRBD_dom"/>
</dbReference>
<evidence type="ECO:0000313" key="5">
    <source>
        <dbReference type="Proteomes" id="UP001283361"/>
    </source>
</evidence>
<evidence type="ECO:0000256" key="1">
    <source>
        <dbReference type="PROSITE-ProRule" id="PRU00266"/>
    </source>
</evidence>
<dbReference type="SUPFAM" id="SSF54768">
    <property type="entry name" value="dsRNA-binding domain-like"/>
    <property type="match status" value="2"/>
</dbReference>
<dbReference type="CDD" id="cd19868">
    <property type="entry name" value="DSRM_DGCR8_rpt2"/>
    <property type="match status" value="1"/>
</dbReference>
<evidence type="ECO:0000256" key="2">
    <source>
        <dbReference type="SAM" id="MobiDB-lite"/>
    </source>
</evidence>
<keyword evidence="1" id="KW-0694">RNA-binding</keyword>
<dbReference type="AlphaFoldDB" id="A0AAE1AFQ9"/>
<evidence type="ECO:0000313" key="4">
    <source>
        <dbReference type="EMBL" id="KAK3787028.1"/>
    </source>
</evidence>
<feature type="compositionally biased region" description="Acidic residues" evidence="2">
    <location>
        <begin position="1"/>
        <end position="16"/>
    </location>
</feature>
<dbReference type="Gene3D" id="3.30.160.590">
    <property type="match status" value="1"/>
</dbReference>
<feature type="region of interest" description="Disordered" evidence="2">
    <location>
        <begin position="441"/>
        <end position="511"/>
    </location>
</feature>
<evidence type="ECO:0000259" key="3">
    <source>
        <dbReference type="PROSITE" id="PS50137"/>
    </source>
</evidence>
<dbReference type="PANTHER" id="PTHR13482">
    <property type="entry name" value="MICRORNA PROCESSOR COMPLEX SUBUNIT DGCR8"/>
    <property type="match status" value="1"/>
</dbReference>
<keyword evidence="5" id="KW-1185">Reference proteome</keyword>
<feature type="compositionally biased region" description="Polar residues" evidence="2">
    <location>
        <begin position="469"/>
        <end position="479"/>
    </location>
</feature>
<dbReference type="Pfam" id="PF00035">
    <property type="entry name" value="dsrm"/>
    <property type="match status" value="2"/>
</dbReference>
<gene>
    <name evidence="4" type="ORF">RRG08_037306</name>
</gene>
<feature type="compositionally biased region" description="Basic and acidic residues" evidence="2">
    <location>
        <begin position="61"/>
        <end position="84"/>
    </location>
</feature>
<dbReference type="GO" id="GO:0070877">
    <property type="term" value="C:microprocessor complex"/>
    <property type="evidence" value="ECO:0007669"/>
    <property type="project" value="InterPro"/>
</dbReference>
<accession>A0AAE1AFQ9</accession>
<sequence length="896" mass="98946">MDVAMEQDEQGVDDSENQAPGDKSIEEGAESDSENVEEEDPGEDHEFEIIDQVETEDEDEKDHPGGQDGRGSQDRVNHADKKGEGSGAGSSDSSDEDDDVDDTEIHAMLEKGINKNSIRKREEPTEGKPVIKHKTVLRELETDPFDILPEGWIFVTHNCGMPIYLHKESRVCTMARPYALGTASTRTHNIPISAIPCLMYRKQLDKISQKENETVQSTVPEDCSSRRQGDKLVCQATQDSTPVNGPVVTACPFSSSPACTSSGPQESRQNSVLVTEESTCQGGAHEAMLSKEVLHTGKDEFRMINQESIELENIAVNAVNNDVPGEPASCGNETVSGDLMQCVTEESCASKVLIESKLETTRSFEESSLQDAAGNSVEEGEIIDDSSSSEKECLRPNSRSVVMPQQESGFHTATLDSAPSRQAQSQELAQSKTLEELQKPLLNGEKRLEDPQAHVVREEEGSGNKEQSELVTSSSNSLANLKRRLESLRNRHGGKQRRLENSSRGASSSAVGWPVENNVAVSSLQFDHANPAVSASSNETLKANAAAVKIKCADERARESLLDSKAVQSYCSKLFQFKVIEVKKYSTWKERRKHMEQKYRRNRPELPTSTKLITCPMPGGKPEPGGVCPGKREFVLNPTGKSYLCILHEYMQRTLKIQPLYVFKELENSKTPYGATVTINNIEYGTGYASSKKIAKQEAAKETLKILMPDLFNKISDQEIKHNISDLSFFDNVKVSDSRILELGNKVGQPNPFEILQGCLRRNFGMGNTQCDISTKPLKNQKCEYSIKVGKHTATVVARNKRDGKQQAAQAILAKLHPHVPSWGSLLRLYGTSVEKPVQKPEEINDVKGHAPNHSVLASLREEMRKLHRQKEAIQVKGKIIISSKDLPNKTVGVDL</sequence>
<dbReference type="SMART" id="SM00358">
    <property type="entry name" value="DSRM"/>
    <property type="match status" value="2"/>
</dbReference>
<dbReference type="EMBL" id="JAWDGP010001912">
    <property type="protein sequence ID" value="KAK3787028.1"/>
    <property type="molecule type" value="Genomic_DNA"/>
</dbReference>
<comment type="caution">
    <text evidence="4">The sequence shown here is derived from an EMBL/GenBank/DDBJ whole genome shotgun (WGS) entry which is preliminary data.</text>
</comment>
<proteinExistence type="predicted"/>
<feature type="compositionally biased region" description="Basic and acidic residues" evidence="2">
    <location>
        <begin position="441"/>
        <end position="468"/>
    </location>
</feature>
<dbReference type="GO" id="GO:0020037">
    <property type="term" value="F:heme binding"/>
    <property type="evidence" value="ECO:0007669"/>
    <property type="project" value="InterPro"/>
</dbReference>
<dbReference type="GO" id="GO:0003725">
    <property type="term" value="F:double-stranded RNA binding"/>
    <property type="evidence" value="ECO:0007669"/>
    <property type="project" value="TreeGrafter"/>
</dbReference>
<dbReference type="PROSITE" id="PS50137">
    <property type="entry name" value="DS_RBD"/>
    <property type="match status" value="1"/>
</dbReference>
<feature type="region of interest" description="Disordered" evidence="2">
    <location>
        <begin position="361"/>
        <end position="404"/>
    </location>
</feature>
<dbReference type="FunFam" id="3.30.160.590:FF:000001">
    <property type="entry name" value="microprocessor complex subunit DGCR8"/>
    <property type="match status" value="1"/>
</dbReference>
<dbReference type="FunFam" id="3.30.160.20:FF:000021">
    <property type="entry name" value="Microprocessor complex subunit DGCR8"/>
    <property type="match status" value="1"/>
</dbReference>
<protein>
    <recommendedName>
        <fullName evidence="3">DRBM domain-containing protein</fullName>
    </recommendedName>
</protein>
<dbReference type="GO" id="GO:0070878">
    <property type="term" value="F:primary miRNA binding"/>
    <property type="evidence" value="ECO:0007669"/>
    <property type="project" value="TreeGrafter"/>
</dbReference>
<name>A0AAE1AFQ9_9GAST</name>
<dbReference type="GO" id="GO:0042802">
    <property type="term" value="F:identical protein binding"/>
    <property type="evidence" value="ECO:0007669"/>
    <property type="project" value="InterPro"/>
</dbReference>
<dbReference type="GO" id="GO:0031053">
    <property type="term" value="P:primary miRNA processing"/>
    <property type="evidence" value="ECO:0007669"/>
    <property type="project" value="InterPro"/>
</dbReference>
<organism evidence="4 5">
    <name type="scientific">Elysia crispata</name>
    <name type="common">lettuce slug</name>
    <dbReference type="NCBI Taxonomy" id="231223"/>
    <lineage>
        <taxon>Eukaryota</taxon>
        <taxon>Metazoa</taxon>
        <taxon>Spiralia</taxon>
        <taxon>Lophotrochozoa</taxon>
        <taxon>Mollusca</taxon>
        <taxon>Gastropoda</taxon>
        <taxon>Heterobranchia</taxon>
        <taxon>Euthyneura</taxon>
        <taxon>Panpulmonata</taxon>
        <taxon>Sacoglossa</taxon>
        <taxon>Placobranchoidea</taxon>
        <taxon>Plakobranchidae</taxon>
        <taxon>Elysia</taxon>
    </lineage>
</organism>